<keyword evidence="6" id="KW-0408">Iron</keyword>
<evidence type="ECO:0000256" key="5">
    <source>
        <dbReference type="ARBA" id="ARBA00023002"/>
    </source>
</evidence>
<dbReference type="EC" id="1.7.7.1" evidence="11"/>
<evidence type="ECO:0000256" key="6">
    <source>
        <dbReference type="ARBA" id="ARBA00023004"/>
    </source>
</evidence>
<dbReference type="EMBL" id="APNK01000004">
    <property type="protein sequence ID" value="KEZ78409.1"/>
    <property type="molecule type" value="Genomic_DNA"/>
</dbReference>
<comment type="similarity">
    <text evidence="1">Belongs to the nitrite and sulfite reductase 4Fe-4S domain family.</text>
</comment>
<dbReference type="Gene3D" id="3.90.480.10">
    <property type="entry name" value="Sulfite Reductase Hemoprotein,Domain 2"/>
    <property type="match status" value="1"/>
</dbReference>
<evidence type="ECO:0000256" key="8">
    <source>
        <dbReference type="SAM" id="MobiDB-lite"/>
    </source>
</evidence>
<sequence>MTDNSFNDEQQRYLKGVTAGLHIARGVPGMTGLTGAKHLRPDDWHAQARIRAQAAGGELTSQEQAKADLNPLDMWSHMGDLAARGEYPKGDDVFLMKGNGLFYVAPNQDSYMCRLRMPGGIFSSHQFRGVAGLAATYGGGYTHVTTRANLQIREIGAADPVNVKMGLADLGILNNGAGGDNIRNITGSPLAGIDPQEIIDVTPLARQMHHHIINHRELYGLPRKFNIAFDGGGRISALEGTNDIGFSAVLPKAGGPLPRRPYFRMGLGGITGHQDFARDTGVMLKPEECVPVAHAVLKVFLMNGDRTDRDKARLKYVLDRWGFDKFMREVQKELPFTLRWFDLKRCEARGPAVRDGHMGVHDQAQAGYHYIGVICPVGRLSVKQMQQIADIADRYGDGKIRTTVWQNFVLGYIAEADLEPAIKAIEATGLHVEASPARTGMVACTGSFGCKFGNAETKGNAMKLVEHLEAKIELDTPINLNVTGCPNSCAQHYIGDIGLLGARVDDPDAEDPEDADQVDGFHVFIGGGYDDEQGIARELAASVPASQIPAYIENVLGLYLEERKNGERFVRYARRQDLDAFRERLAARSAAAADAQAASAAGPATDADTPECAKTALDSSVESEAEPLEDHDEAEAKRDEDQTNAA</sequence>
<dbReference type="InterPro" id="IPR051329">
    <property type="entry name" value="NIR_SIR_4Fe-4S"/>
</dbReference>
<dbReference type="InterPro" id="IPR036136">
    <property type="entry name" value="Nit/Sulf_reduc_fer-like_dom_sf"/>
</dbReference>
<dbReference type="Pfam" id="PF01077">
    <property type="entry name" value="NIR_SIR"/>
    <property type="match status" value="2"/>
</dbReference>
<evidence type="ECO:0000256" key="3">
    <source>
        <dbReference type="ARBA" id="ARBA00022617"/>
    </source>
</evidence>
<dbReference type="PATRIC" id="fig|1304275.5.peg.866"/>
<organism evidence="11 12">
    <name type="scientific">Salinisphaera hydrothermalis (strain C41B8)</name>
    <dbReference type="NCBI Taxonomy" id="1304275"/>
    <lineage>
        <taxon>Bacteria</taxon>
        <taxon>Pseudomonadati</taxon>
        <taxon>Pseudomonadota</taxon>
        <taxon>Gammaproteobacteria</taxon>
        <taxon>Salinisphaerales</taxon>
        <taxon>Salinisphaeraceae</taxon>
        <taxon>Salinisphaera</taxon>
    </lineage>
</organism>
<dbReference type="InterPro" id="IPR012798">
    <property type="entry name" value="Cbl_synth_CobG-like"/>
</dbReference>
<keyword evidence="2" id="KW-0004">4Fe-4S</keyword>
<evidence type="ECO:0000256" key="1">
    <source>
        <dbReference type="ARBA" id="ARBA00010429"/>
    </source>
</evidence>
<feature type="domain" description="Nitrite/sulphite reductase 4Fe-4S" evidence="9">
    <location>
        <begin position="179"/>
        <end position="335"/>
    </location>
</feature>
<dbReference type="STRING" id="1304275.C41B8_04236"/>
<proteinExistence type="inferred from homology"/>
<dbReference type="eggNOG" id="COG0155">
    <property type="taxonomic scope" value="Bacteria"/>
</dbReference>
<dbReference type="InterPro" id="IPR006067">
    <property type="entry name" value="NO2/SO3_Rdtase_4Fe4S_dom"/>
</dbReference>
<dbReference type="Proteomes" id="UP000028302">
    <property type="component" value="Unassembled WGS sequence"/>
</dbReference>
<evidence type="ECO:0000256" key="2">
    <source>
        <dbReference type="ARBA" id="ARBA00022485"/>
    </source>
</evidence>
<dbReference type="RefSeq" id="WP_037334612.1">
    <property type="nucleotide sequence ID" value="NZ_APNK01000004.1"/>
</dbReference>
<feature type="region of interest" description="Disordered" evidence="8">
    <location>
        <begin position="596"/>
        <end position="646"/>
    </location>
</feature>
<keyword evidence="12" id="KW-1185">Reference proteome</keyword>
<evidence type="ECO:0000259" key="10">
    <source>
        <dbReference type="Pfam" id="PF03460"/>
    </source>
</evidence>
<dbReference type="InterPro" id="IPR045854">
    <property type="entry name" value="NO2/SO3_Rdtase_4Fe4S_sf"/>
</dbReference>
<feature type="domain" description="Nitrite/Sulfite reductase ferredoxin-like" evidence="10">
    <location>
        <begin position="108"/>
        <end position="159"/>
    </location>
</feature>
<dbReference type="Pfam" id="PF03460">
    <property type="entry name" value="NIR_SIR_ferr"/>
    <property type="match status" value="2"/>
</dbReference>
<dbReference type="SUPFAM" id="SSF56014">
    <property type="entry name" value="Nitrite and sulphite reductase 4Fe-4S domain-like"/>
    <property type="match status" value="2"/>
</dbReference>
<evidence type="ECO:0000313" key="11">
    <source>
        <dbReference type="EMBL" id="KEZ78409.1"/>
    </source>
</evidence>
<dbReference type="PANTHER" id="PTHR32439">
    <property type="entry name" value="FERREDOXIN--NITRITE REDUCTASE, CHLOROPLASTIC"/>
    <property type="match status" value="1"/>
</dbReference>
<feature type="compositionally biased region" description="Acidic residues" evidence="8">
    <location>
        <begin position="621"/>
        <end position="633"/>
    </location>
</feature>
<dbReference type="SUPFAM" id="SSF55124">
    <property type="entry name" value="Nitrite/Sulfite reductase N-terminal domain-like"/>
    <property type="match status" value="2"/>
</dbReference>
<name>A0A084INX5_SALHC</name>
<evidence type="ECO:0000259" key="9">
    <source>
        <dbReference type="Pfam" id="PF01077"/>
    </source>
</evidence>
<evidence type="ECO:0000313" key="12">
    <source>
        <dbReference type="Proteomes" id="UP000028302"/>
    </source>
</evidence>
<keyword evidence="5 11" id="KW-0560">Oxidoreductase</keyword>
<keyword evidence="3" id="KW-0349">Heme</keyword>
<comment type="caution">
    <text evidence="11">The sequence shown here is derived from an EMBL/GenBank/DDBJ whole genome shotgun (WGS) entry which is preliminary data.</text>
</comment>
<dbReference type="PRINTS" id="PR00397">
    <property type="entry name" value="SIROHAEM"/>
</dbReference>
<protein>
    <submittedName>
        <fullName evidence="11">Ferredoxin-nitrite reductase</fullName>
        <ecNumber evidence="11">1.7.7.1</ecNumber>
    </submittedName>
</protein>
<dbReference type="NCBIfam" id="TIGR02435">
    <property type="entry name" value="CobG"/>
    <property type="match status" value="1"/>
</dbReference>
<feature type="domain" description="Nitrite/Sulfite reductase ferredoxin-like" evidence="10">
    <location>
        <begin position="361"/>
        <end position="427"/>
    </location>
</feature>
<feature type="compositionally biased region" description="Basic and acidic residues" evidence="8">
    <location>
        <begin position="634"/>
        <end position="646"/>
    </location>
</feature>
<dbReference type="OrthoDB" id="3189055at2"/>
<dbReference type="GO" id="GO:0046872">
    <property type="term" value="F:metal ion binding"/>
    <property type="evidence" value="ECO:0007669"/>
    <property type="project" value="UniProtKB-KW"/>
</dbReference>
<accession>A0A084INX5</accession>
<gene>
    <name evidence="11" type="primary">nirA</name>
    <name evidence="11" type="ORF">C41B8_04236</name>
</gene>
<dbReference type="AlphaFoldDB" id="A0A084INX5"/>
<keyword evidence="7" id="KW-0411">Iron-sulfur</keyword>
<evidence type="ECO:0000256" key="4">
    <source>
        <dbReference type="ARBA" id="ARBA00022723"/>
    </source>
</evidence>
<dbReference type="NCBIfam" id="NF007126">
    <property type="entry name" value="PRK09567.1"/>
    <property type="match status" value="1"/>
</dbReference>
<keyword evidence="4" id="KW-0479">Metal-binding</keyword>
<dbReference type="GO" id="GO:0051539">
    <property type="term" value="F:4 iron, 4 sulfur cluster binding"/>
    <property type="evidence" value="ECO:0007669"/>
    <property type="project" value="UniProtKB-KW"/>
</dbReference>
<evidence type="ECO:0000256" key="7">
    <source>
        <dbReference type="ARBA" id="ARBA00023014"/>
    </source>
</evidence>
<dbReference type="GO" id="GO:0048307">
    <property type="term" value="F:ferredoxin-nitrite reductase activity"/>
    <property type="evidence" value="ECO:0007669"/>
    <property type="project" value="UniProtKB-EC"/>
</dbReference>
<feature type="domain" description="Nitrite/sulphite reductase 4Fe-4S" evidence="9">
    <location>
        <begin position="442"/>
        <end position="588"/>
    </location>
</feature>
<dbReference type="GO" id="GO:0020037">
    <property type="term" value="F:heme binding"/>
    <property type="evidence" value="ECO:0007669"/>
    <property type="project" value="InterPro"/>
</dbReference>
<dbReference type="InterPro" id="IPR006066">
    <property type="entry name" value="NO2/SO3_Rdtase_FeS/sirohaem_BS"/>
</dbReference>
<dbReference type="PANTHER" id="PTHR32439:SF0">
    <property type="entry name" value="FERREDOXIN--NITRITE REDUCTASE, CHLOROPLASTIC"/>
    <property type="match status" value="1"/>
</dbReference>
<dbReference type="Gene3D" id="3.30.413.10">
    <property type="entry name" value="Sulfite Reductase Hemoprotein, domain 1"/>
    <property type="match status" value="2"/>
</dbReference>
<feature type="compositionally biased region" description="Low complexity" evidence="8">
    <location>
        <begin position="596"/>
        <end position="607"/>
    </location>
</feature>
<dbReference type="PROSITE" id="PS00365">
    <property type="entry name" value="NIR_SIR"/>
    <property type="match status" value="1"/>
</dbReference>
<reference evidence="11 12" key="1">
    <citation type="submission" date="2013-03" db="EMBL/GenBank/DDBJ databases">
        <title>Salinisphaera hydrothermalis C41B8 Genome Sequencing.</title>
        <authorList>
            <person name="Li C."/>
            <person name="Lai Q."/>
            <person name="Shao Z."/>
        </authorList>
    </citation>
    <scope>NUCLEOTIDE SEQUENCE [LARGE SCALE GENOMIC DNA]</scope>
    <source>
        <strain evidence="11 12">C41B8</strain>
    </source>
</reference>
<dbReference type="InterPro" id="IPR005117">
    <property type="entry name" value="NiRdtase/SiRdtase_haem-b_fer"/>
</dbReference>